<sequence>MAVVARISQRVSTHVGHTIWIEAVRVERDHTPTRPLQAYMAEDTIVQHCILWQQILIFFARTQVAHDRHRPQYLFTRRQQRAWDALWAAAQSVARSSSPPPTVPRPRQATRSTDDADASDASDASDANEDGVDQCGTPTHDTPENRAPFELTAIEAACLDFCMELLN</sequence>
<evidence type="ECO:0000256" key="1">
    <source>
        <dbReference type="SAM" id="MobiDB-lite"/>
    </source>
</evidence>
<dbReference type="OrthoDB" id="1047367at2759"/>
<dbReference type="AlphaFoldDB" id="A0A9W4II77"/>
<evidence type="ECO:0000313" key="2">
    <source>
        <dbReference type="EMBL" id="CAG8282988.1"/>
    </source>
</evidence>
<comment type="caution">
    <text evidence="2">The sequence shown here is derived from an EMBL/GenBank/DDBJ whole genome shotgun (WGS) entry which is preliminary data.</text>
</comment>
<dbReference type="EMBL" id="CAJVPD010000063">
    <property type="protein sequence ID" value="CAG8282988.1"/>
    <property type="molecule type" value="Genomic_DNA"/>
</dbReference>
<dbReference type="Proteomes" id="UP001152592">
    <property type="component" value="Unassembled WGS sequence"/>
</dbReference>
<proteinExistence type="predicted"/>
<protein>
    <submittedName>
        <fullName evidence="2">Uncharacterized protein</fullName>
    </submittedName>
</protein>
<accession>A0A9W4II77</accession>
<name>A0A9W4II77_9EURO</name>
<gene>
    <name evidence="2" type="ORF">PSALAMII_LOCUS1431</name>
</gene>
<feature type="region of interest" description="Disordered" evidence="1">
    <location>
        <begin position="92"/>
        <end position="146"/>
    </location>
</feature>
<organism evidence="2 3">
    <name type="scientific">Penicillium salamii</name>
    <dbReference type="NCBI Taxonomy" id="1612424"/>
    <lineage>
        <taxon>Eukaryota</taxon>
        <taxon>Fungi</taxon>
        <taxon>Dikarya</taxon>
        <taxon>Ascomycota</taxon>
        <taxon>Pezizomycotina</taxon>
        <taxon>Eurotiomycetes</taxon>
        <taxon>Eurotiomycetidae</taxon>
        <taxon>Eurotiales</taxon>
        <taxon>Aspergillaceae</taxon>
        <taxon>Penicillium</taxon>
    </lineage>
</organism>
<reference evidence="2" key="1">
    <citation type="submission" date="2021-07" db="EMBL/GenBank/DDBJ databases">
        <authorList>
            <person name="Branca A.L. A."/>
        </authorList>
    </citation>
    <scope>NUCLEOTIDE SEQUENCE</scope>
</reference>
<evidence type="ECO:0000313" key="3">
    <source>
        <dbReference type="Proteomes" id="UP001152592"/>
    </source>
</evidence>